<dbReference type="GeneID" id="19878210"/>
<dbReference type="VEuPathDB" id="MicrosporidiaDB:VCUG_00322"/>
<evidence type="ECO:0000313" key="1">
    <source>
        <dbReference type="EMBL" id="ELA48281.1"/>
    </source>
</evidence>
<dbReference type="EMBL" id="GL877406">
    <property type="protein sequence ID" value="ELA48281.1"/>
    <property type="molecule type" value="Genomic_DNA"/>
</dbReference>
<dbReference type="HOGENOM" id="CLU_1788170_0_0_1"/>
<protein>
    <recommendedName>
        <fullName evidence="3">Profilin</fullName>
    </recommendedName>
</protein>
<evidence type="ECO:0008006" key="3">
    <source>
        <dbReference type="Google" id="ProtNLM"/>
    </source>
</evidence>
<proteinExistence type="predicted"/>
<organism evidence="1 2">
    <name type="scientific">Vavraia culicis (isolate floridensis)</name>
    <name type="common">Microsporidian parasite</name>
    <dbReference type="NCBI Taxonomy" id="948595"/>
    <lineage>
        <taxon>Eukaryota</taxon>
        <taxon>Fungi</taxon>
        <taxon>Fungi incertae sedis</taxon>
        <taxon>Microsporidia</taxon>
        <taxon>Pleistophoridae</taxon>
        <taxon>Vavraia</taxon>
    </lineage>
</organism>
<keyword evidence="2" id="KW-1185">Reference proteome</keyword>
<dbReference type="OMA" id="TDEVIFI"/>
<evidence type="ECO:0000313" key="2">
    <source>
        <dbReference type="Proteomes" id="UP000011081"/>
    </source>
</evidence>
<reference evidence="2" key="1">
    <citation type="submission" date="2011-03" db="EMBL/GenBank/DDBJ databases">
        <title>The genome sequence of Vavraia culicis strain floridensis.</title>
        <authorList>
            <consortium name="The Broad Institute Genome Sequencing Platform"/>
            <person name="Cuomo C."/>
            <person name="Becnel J."/>
            <person name="Sanscrainte N."/>
            <person name="Young S.K."/>
            <person name="Zeng Q."/>
            <person name="Gargeya S."/>
            <person name="Fitzgerald M."/>
            <person name="Haas B."/>
            <person name="Abouelleil A."/>
            <person name="Alvarado L."/>
            <person name="Arachchi H.M."/>
            <person name="Berlin A."/>
            <person name="Chapman S.B."/>
            <person name="Gearin G."/>
            <person name="Goldberg J."/>
            <person name="Griggs A."/>
            <person name="Gujja S."/>
            <person name="Hansen M."/>
            <person name="Heiman D."/>
            <person name="Howarth C."/>
            <person name="Larimer J."/>
            <person name="Lui A."/>
            <person name="MacDonald P.J.P."/>
            <person name="McCowen C."/>
            <person name="Montmayeur A."/>
            <person name="Murphy C."/>
            <person name="Neiman D."/>
            <person name="Pearson M."/>
            <person name="Priest M."/>
            <person name="Roberts A."/>
            <person name="Saif S."/>
            <person name="Shea T."/>
            <person name="Sisk P."/>
            <person name="Stolte C."/>
            <person name="Sykes S."/>
            <person name="Wortman J."/>
            <person name="Nusbaum C."/>
            <person name="Birren B."/>
        </authorList>
    </citation>
    <scope>NUCLEOTIDE SEQUENCE [LARGE SCALE GENOMIC DNA]</scope>
    <source>
        <strain evidence="2">floridensis</strain>
    </source>
</reference>
<name>L2GX71_VAVCU</name>
<dbReference type="AlphaFoldDB" id="L2GX71"/>
<sequence>MSDQQEDDSLAQWEEFFERNKKEGKEYFLVQNFYSKDNFHFSDSNTKCTAKDAMQYVSLLDKEDFSSGVTFSNNKYTFIKKFEYSSKENLPLYFFLSKEEVVGDDKERVSLIVKFITDEVIFIGKCLNSKKTTAINFVGKNYNYY</sequence>
<dbReference type="Proteomes" id="UP000011081">
    <property type="component" value="Unassembled WGS sequence"/>
</dbReference>
<gene>
    <name evidence="1" type="ORF">VCUG_00322</name>
</gene>
<dbReference type="InParanoid" id="L2GX71"/>
<accession>L2GX71</accession>
<dbReference type="OrthoDB" id="10366711at2759"/>
<dbReference type="RefSeq" id="XP_008073339.1">
    <property type="nucleotide sequence ID" value="XM_008075148.1"/>
</dbReference>